<dbReference type="Proteomes" id="UP000193560">
    <property type="component" value="Unassembled WGS sequence"/>
</dbReference>
<evidence type="ECO:0000313" key="3">
    <source>
        <dbReference type="EMBL" id="ORZ23370.1"/>
    </source>
</evidence>
<dbReference type="Pfam" id="PF13919">
    <property type="entry name" value="ASXH"/>
    <property type="match status" value="1"/>
</dbReference>
<accession>A0A1X2IWF2</accession>
<feature type="region of interest" description="Disordered" evidence="1">
    <location>
        <begin position="125"/>
        <end position="201"/>
    </location>
</feature>
<dbReference type="AlphaFoldDB" id="A0A1X2IWF2"/>
<reference evidence="3 4" key="1">
    <citation type="submission" date="2016-07" db="EMBL/GenBank/DDBJ databases">
        <title>Pervasive Adenine N6-methylation of Active Genes in Fungi.</title>
        <authorList>
            <consortium name="DOE Joint Genome Institute"/>
            <person name="Mondo S.J."/>
            <person name="Dannebaum R.O."/>
            <person name="Kuo R.C."/>
            <person name="Labutti K."/>
            <person name="Haridas S."/>
            <person name="Kuo A."/>
            <person name="Salamov A."/>
            <person name="Ahrendt S.R."/>
            <person name="Lipzen A."/>
            <person name="Sullivan W."/>
            <person name="Andreopoulos W.B."/>
            <person name="Clum A."/>
            <person name="Lindquist E."/>
            <person name="Daum C."/>
            <person name="Ramamoorthy G.K."/>
            <person name="Gryganskyi A."/>
            <person name="Culley D."/>
            <person name="Magnuson J.K."/>
            <person name="James T.Y."/>
            <person name="O'Malley M.A."/>
            <person name="Stajich J.E."/>
            <person name="Spatafora J.W."/>
            <person name="Visel A."/>
            <person name="Grigoriev I.V."/>
        </authorList>
    </citation>
    <scope>NUCLEOTIDE SEQUENCE [LARGE SCALE GENOMIC DNA]</scope>
    <source>
        <strain evidence="3 4">NRRL 1336</strain>
    </source>
</reference>
<evidence type="ECO:0000259" key="2">
    <source>
        <dbReference type="Pfam" id="PF13919"/>
    </source>
</evidence>
<gene>
    <name evidence="3" type="ORF">BCR42DRAFT_134526</name>
</gene>
<comment type="caution">
    <text evidence="3">The sequence shown here is derived from an EMBL/GenBank/DDBJ whole genome shotgun (WGS) entry which is preliminary data.</text>
</comment>
<dbReference type="OrthoDB" id="2289918at2759"/>
<feature type="compositionally biased region" description="Basic and acidic residues" evidence="1">
    <location>
        <begin position="169"/>
        <end position="181"/>
    </location>
</feature>
<organism evidence="3 4">
    <name type="scientific">Absidia repens</name>
    <dbReference type="NCBI Taxonomy" id="90262"/>
    <lineage>
        <taxon>Eukaryota</taxon>
        <taxon>Fungi</taxon>
        <taxon>Fungi incertae sedis</taxon>
        <taxon>Mucoromycota</taxon>
        <taxon>Mucoromycotina</taxon>
        <taxon>Mucoromycetes</taxon>
        <taxon>Mucorales</taxon>
        <taxon>Cunninghamellaceae</taxon>
        <taxon>Absidia</taxon>
    </lineage>
</organism>
<proteinExistence type="predicted"/>
<dbReference type="STRING" id="90262.A0A1X2IWF2"/>
<feature type="region of interest" description="Disordered" evidence="1">
    <location>
        <begin position="230"/>
        <end position="249"/>
    </location>
</feature>
<dbReference type="EMBL" id="MCGE01000003">
    <property type="protein sequence ID" value="ORZ23370.1"/>
    <property type="molecule type" value="Genomic_DNA"/>
</dbReference>
<sequence>MTTPSSRKSTRGKKVALDLTNPRSQLAKCDDIKAMLKDKVRKLSQEAQKELIMLLPACDQQYDDLNNALNANSTFWSSLDEWHCLLQCGDLKSSKRNPSARDLQSIPWKDDNYEHFWGERMKLNKHSTKGDEPQPQQSLPKVRQQSKTTRKPKTTEKPKVERRGRKKKNVEPPPEHDDKDSVLASVKPVKNGVGSDGTMKLGWTSIRNQQPQIMKNQAKPTLPPIRYQQVASANSPSTPTNHLPSIPTKKIQRVQRWENGI</sequence>
<keyword evidence="4" id="KW-1185">Reference proteome</keyword>
<evidence type="ECO:0000313" key="4">
    <source>
        <dbReference type="Proteomes" id="UP000193560"/>
    </source>
</evidence>
<protein>
    <recommendedName>
        <fullName evidence="2">ASX DEUBAD domain-containing protein</fullName>
    </recommendedName>
</protein>
<feature type="compositionally biased region" description="Polar residues" evidence="1">
    <location>
        <begin position="134"/>
        <end position="146"/>
    </location>
</feature>
<evidence type="ECO:0000256" key="1">
    <source>
        <dbReference type="SAM" id="MobiDB-lite"/>
    </source>
</evidence>
<feature type="domain" description="ASX DEUBAD" evidence="2">
    <location>
        <begin position="8"/>
        <end position="119"/>
    </location>
</feature>
<name>A0A1X2IWF2_9FUNG</name>
<dbReference type="InterPro" id="IPR028020">
    <property type="entry name" value="ASX_DEUBAD_dom"/>
</dbReference>
<feature type="compositionally biased region" description="Polar residues" evidence="1">
    <location>
        <begin position="230"/>
        <end position="243"/>
    </location>
</feature>